<name>A0A919SK30_9ACTN</name>
<reference evidence="1" key="1">
    <citation type="submission" date="2021-03" db="EMBL/GenBank/DDBJ databases">
        <title>Whole genome shotgun sequence of Actinoplanes auranticolor NBRC 12245.</title>
        <authorList>
            <person name="Komaki H."/>
            <person name="Tamura T."/>
        </authorList>
    </citation>
    <scope>NUCLEOTIDE SEQUENCE</scope>
    <source>
        <strain evidence="1">NBRC 12245</strain>
    </source>
</reference>
<dbReference type="Proteomes" id="UP000681340">
    <property type="component" value="Unassembled WGS sequence"/>
</dbReference>
<evidence type="ECO:0000313" key="1">
    <source>
        <dbReference type="EMBL" id="GIM72413.1"/>
    </source>
</evidence>
<dbReference type="AlphaFoldDB" id="A0A919SK30"/>
<accession>A0A919SK30</accession>
<organism evidence="1 2">
    <name type="scientific">Actinoplanes auranticolor</name>
    <dbReference type="NCBI Taxonomy" id="47988"/>
    <lineage>
        <taxon>Bacteria</taxon>
        <taxon>Bacillati</taxon>
        <taxon>Actinomycetota</taxon>
        <taxon>Actinomycetes</taxon>
        <taxon>Micromonosporales</taxon>
        <taxon>Micromonosporaceae</taxon>
        <taxon>Actinoplanes</taxon>
    </lineage>
</organism>
<proteinExistence type="predicted"/>
<comment type="caution">
    <text evidence="1">The sequence shown here is derived from an EMBL/GenBank/DDBJ whole genome shotgun (WGS) entry which is preliminary data.</text>
</comment>
<evidence type="ECO:0008006" key="3">
    <source>
        <dbReference type="Google" id="ProtNLM"/>
    </source>
</evidence>
<evidence type="ECO:0000313" key="2">
    <source>
        <dbReference type="Proteomes" id="UP000681340"/>
    </source>
</evidence>
<keyword evidence="2" id="KW-1185">Reference proteome</keyword>
<gene>
    <name evidence="1" type="ORF">Aau02nite_50860</name>
</gene>
<sequence length="124" mass="13094">MDPVSLIVGALAAGLSESVTGAVQDTYKGLRDALIRRIRRSNASPEVNAEQAVRALESKAADPQALHASIKATDLGDDPEVVSQARLVLEAADRAGIKVGKYVVDLREAKGVQVGDNPNMTINF</sequence>
<dbReference type="RefSeq" id="WP_212991046.1">
    <property type="nucleotide sequence ID" value="NZ_BAABEA010000002.1"/>
</dbReference>
<protein>
    <recommendedName>
        <fullName evidence="3">RHIM domain-containing protein</fullName>
    </recommendedName>
</protein>
<dbReference type="EMBL" id="BOQL01000042">
    <property type="protein sequence ID" value="GIM72413.1"/>
    <property type="molecule type" value="Genomic_DNA"/>
</dbReference>